<dbReference type="EMBL" id="CP017248">
    <property type="protein sequence ID" value="AOR34065.1"/>
    <property type="molecule type" value="Genomic_DNA"/>
</dbReference>
<evidence type="ECO:0000313" key="1">
    <source>
        <dbReference type="EMBL" id="AOR34065.1"/>
    </source>
</evidence>
<protein>
    <submittedName>
        <fullName evidence="1">Uncharacterized protein</fullName>
    </submittedName>
</protein>
<sequence length="60" mass="7128">MRLDIGAIVIDDEWSIIVRAGALGGNLRPKLKRHRKHKIHLDYIRYHREWWLSRVGPDAE</sequence>
<organism evidence="1 2">
    <name type="scientific">Streptomyces fodineus</name>
    <dbReference type="NCBI Taxonomy" id="1904616"/>
    <lineage>
        <taxon>Bacteria</taxon>
        <taxon>Bacillati</taxon>
        <taxon>Actinomycetota</taxon>
        <taxon>Actinomycetes</taxon>
        <taxon>Kitasatosporales</taxon>
        <taxon>Streptomycetaceae</taxon>
        <taxon>Streptomyces</taxon>
    </lineage>
</organism>
<dbReference type="Proteomes" id="UP000094960">
    <property type="component" value="Chromosome"/>
</dbReference>
<evidence type="ECO:0000313" key="2">
    <source>
        <dbReference type="Proteomes" id="UP000094960"/>
    </source>
</evidence>
<dbReference type="AlphaFoldDB" id="A0A1D7YEM9"/>
<reference evidence="2" key="1">
    <citation type="submission" date="2016-09" db="EMBL/GenBank/DDBJ databases">
        <title>Streptomyces puniciscabiei strain:TW1S1 Genome sequencing and assembly.</title>
        <authorList>
            <person name="Kim M.-K."/>
            <person name="Kim S.B."/>
        </authorList>
    </citation>
    <scope>NUCLEOTIDE SEQUENCE [LARGE SCALE GENOMIC DNA]</scope>
    <source>
        <strain evidence="2">TW1S1</strain>
    </source>
</reference>
<name>A0A1D7YEM9_9ACTN</name>
<dbReference type="KEGG" id="spun:BFF78_26115"/>
<proteinExistence type="predicted"/>
<gene>
    <name evidence="1" type="ORF">BFF78_26115</name>
</gene>
<keyword evidence="2" id="KW-1185">Reference proteome</keyword>
<accession>A0A1D7YEM9</accession>